<evidence type="ECO:0000313" key="3">
    <source>
        <dbReference type="Proteomes" id="UP000216101"/>
    </source>
</evidence>
<keyword evidence="3" id="KW-1185">Reference proteome</keyword>
<keyword evidence="1" id="KW-0472">Membrane</keyword>
<feature type="transmembrane region" description="Helical" evidence="1">
    <location>
        <begin position="86"/>
        <end position="104"/>
    </location>
</feature>
<protein>
    <submittedName>
        <fullName evidence="2">Uncharacterized protein</fullName>
    </submittedName>
</protein>
<keyword evidence="1" id="KW-1133">Transmembrane helix</keyword>
<name>A0A266Q711_9GAMM</name>
<proteinExistence type="predicted"/>
<keyword evidence="1" id="KW-0812">Transmembrane</keyword>
<dbReference type="AlphaFoldDB" id="A0A266Q711"/>
<evidence type="ECO:0000256" key="1">
    <source>
        <dbReference type="SAM" id="Phobius"/>
    </source>
</evidence>
<sequence>MENMTDYQYAWTLYLIGATGCVLAAWLLFRRFGRAVTHFFVITAAVVLFTPYAIDAETMTMAPAVYTLLFGFMDGGFTSIKPVLKLMLGLWGGVLILSLIYQLLTRNRHMADYDVPETHHQQSRRSSRKQSYIEDDEPDFDYTAQARRTNSSRGLSREERIARDELLREEPIRAIR</sequence>
<feature type="transmembrane region" description="Helical" evidence="1">
    <location>
        <begin position="12"/>
        <end position="29"/>
    </location>
</feature>
<reference evidence="3" key="1">
    <citation type="submission" date="2017-05" db="EMBL/GenBank/DDBJ databases">
        <authorList>
            <person name="Barney B.M."/>
        </authorList>
    </citation>
    <scope>NUCLEOTIDE SEQUENCE [LARGE SCALE GENOMIC DNA]</scope>
    <source>
        <strain evidence="3">PSBB022</strain>
    </source>
</reference>
<dbReference type="EMBL" id="NHNI01000001">
    <property type="protein sequence ID" value="OZY85674.1"/>
    <property type="molecule type" value="Genomic_DNA"/>
</dbReference>
<gene>
    <name evidence="2" type="ORF">CBP51_01065</name>
</gene>
<accession>A0A266Q711</accession>
<feature type="transmembrane region" description="Helical" evidence="1">
    <location>
        <begin position="35"/>
        <end position="54"/>
    </location>
</feature>
<comment type="caution">
    <text evidence="2">The sequence shown here is derived from an EMBL/GenBank/DDBJ whole genome shotgun (WGS) entry which is preliminary data.</text>
</comment>
<evidence type="ECO:0000313" key="2">
    <source>
        <dbReference type="EMBL" id="OZY85674.1"/>
    </source>
</evidence>
<organism evidence="2 3">
    <name type="scientific">Cellvibrio mixtus</name>
    <dbReference type="NCBI Taxonomy" id="39650"/>
    <lineage>
        <taxon>Bacteria</taxon>
        <taxon>Pseudomonadati</taxon>
        <taxon>Pseudomonadota</taxon>
        <taxon>Gammaproteobacteria</taxon>
        <taxon>Cellvibrionales</taxon>
        <taxon>Cellvibrionaceae</taxon>
        <taxon>Cellvibrio</taxon>
    </lineage>
</organism>
<dbReference type="Proteomes" id="UP000216101">
    <property type="component" value="Unassembled WGS sequence"/>
</dbReference>